<evidence type="ECO:0000256" key="3">
    <source>
        <dbReference type="ARBA" id="ARBA00023315"/>
    </source>
</evidence>
<evidence type="ECO:0000256" key="1">
    <source>
        <dbReference type="ARBA" id="ARBA00022503"/>
    </source>
</evidence>
<evidence type="ECO:0000256" key="2">
    <source>
        <dbReference type="ARBA" id="ARBA00022679"/>
    </source>
</evidence>
<dbReference type="Pfam" id="PF04958">
    <property type="entry name" value="AstA"/>
    <property type="match status" value="1"/>
</dbReference>
<organism evidence="4 5">
    <name type="scientific">Pandoraea terrae</name>
    <dbReference type="NCBI Taxonomy" id="1537710"/>
    <lineage>
        <taxon>Bacteria</taxon>
        <taxon>Pseudomonadati</taxon>
        <taxon>Pseudomonadota</taxon>
        <taxon>Betaproteobacteria</taxon>
        <taxon>Burkholderiales</taxon>
        <taxon>Burkholderiaceae</taxon>
        <taxon>Pandoraea</taxon>
    </lineage>
</organism>
<dbReference type="PANTHER" id="PTHR30420">
    <property type="entry name" value="N-SUCCINYLARGININE DIHYDROLASE"/>
    <property type="match status" value="1"/>
</dbReference>
<keyword evidence="1" id="KW-0056">Arginine metabolism</keyword>
<dbReference type="AlphaFoldDB" id="A0A5E4S194"/>
<dbReference type="GO" id="GO:0008791">
    <property type="term" value="F:arginine N-succinyltransferase activity"/>
    <property type="evidence" value="ECO:0007669"/>
    <property type="project" value="UniProtKB-EC"/>
</dbReference>
<reference evidence="4 5" key="1">
    <citation type="submission" date="2019-08" db="EMBL/GenBank/DDBJ databases">
        <authorList>
            <person name="Peeters C."/>
        </authorList>
    </citation>
    <scope>NUCLEOTIDE SEQUENCE [LARGE SCALE GENOMIC DNA]</scope>
    <source>
        <strain evidence="4 5">LMG 30175</strain>
    </source>
</reference>
<dbReference type="NCBIfam" id="TIGR03244">
    <property type="entry name" value="arg_catab_AstA"/>
    <property type="match status" value="1"/>
</dbReference>
<name>A0A5E4S194_9BURK</name>
<accession>A0A5E4S194</accession>
<dbReference type="InterPro" id="IPR016181">
    <property type="entry name" value="Acyl_CoA_acyltransferase"/>
</dbReference>
<keyword evidence="5" id="KW-1185">Reference proteome</keyword>
<dbReference type="NCBIfam" id="TIGR03243">
    <property type="entry name" value="arg_catab_AOST"/>
    <property type="match status" value="1"/>
</dbReference>
<evidence type="ECO:0000313" key="4">
    <source>
        <dbReference type="EMBL" id="VVD67878.1"/>
    </source>
</evidence>
<keyword evidence="2 4" id="KW-0808">Transferase</keyword>
<gene>
    <name evidence="4" type="primary">astA_2</name>
    <name evidence="4" type="ORF">PTE30175_00415</name>
</gene>
<dbReference type="PANTHER" id="PTHR30420:SF1">
    <property type="entry name" value="ARGININE N-SUCCINYLTRANSFERASE"/>
    <property type="match status" value="1"/>
</dbReference>
<protein>
    <submittedName>
        <fullName evidence="4">Arginine N-succinyltransferase</fullName>
        <ecNumber evidence="4">2.3.1.109</ecNumber>
    </submittedName>
</protein>
<dbReference type="EMBL" id="CABPRZ010000002">
    <property type="protein sequence ID" value="VVD67878.1"/>
    <property type="molecule type" value="Genomic_DNA"/>
</dbReference>
<dbReference type="GO" id="GO:0006527">
    <property type="term" value="P:L-arginine catabolic process"/>
    <property type="evidence" value="ECO:0007669"/>
    <property type="project" value="InterPro"/>
</dbReference>
<dbReference type="Gene3D" id="3.40.630.30">
    <property type="match status" value="1"/>
</dbReference>
<dbReference type="InterPro" id="IPR017650">
    <property type="entry name" value="Arginine_N-succinylTrfase"/>
</dbReference>
<evidence type="ECO:0000313" key="5">
    <source>
        <dbReference type="Proteomes" id="UP000414233"/>
    </source>
</evidence>
<sequence>MMIVRTAHRGDLPSLLALAAKAGPGLTSLKPDAGMLASRLDRVERTLSDAATPAEQGYLFVLEDTATGEVAGTCGIEVAIGLDQPSYTYRRGVTVHASRELGVWTKLETLYLSNDLTGYSELCTLFLDPAFRRDRNGALLSKSRFMFLAQFADRFPAHLCAEMRGWFDETGASPFWEALGRQFFQIPFDQADHLTAQGKKAFVAELMPKHPVYVDFLPAAAQAAIGRVHADTVPARAMLEQEGLRCERHVDIFDGGPVLEAYISDLRVSRESCVLPVTIDDAAHAAMAAGAIPTLVSHGGLHDFRVALVPVRHGEASVTLTAAVAAALRVGPGDTVRVLPLSPKTVRGNAS</sequence>
<keyword evidence="3 4" id="KW-0012">Acyltransferase</keyword>
<dbReference type="InterPro" id="IPR007041">
    <property type="entry name" value="Arg_succinylTrfase_AstA/AruG"/>
</dbReference>
<proteinExistence type="predicted"/>
<dbReference type="OrthoDB" id="21121at2"/>
<dbReference type="SUPFAM" id="SSF55729">
    <property type="entry name" value="Acyl-CoA N-acyltransferases (Nat)"/>
    <property type="match status" value="1"/>
</dbReference>
<dbReference type="EC" id="2.3.1.109" evidence="4"/>
<dbReference type="Proteomes" id="UP000414233">
    <property type="component" value="Unassembled WGS sequence"/>
</dbReference>
<dbReference type="Gene3D" id="2.40.40.20">
    <property type="match status" value="1"/>
</dbReference>
<dbReference type="RefSeq" id="WP_150695407.1">
    <property type="nucleotide sequence ID" value="NZ_CABPRZ010000002.1"/>
</dbReference>